<feature type="coiled-coil region" evidence="5">
    <location>
        <begin position="144"/>
        <end position="192"/>
    </location>
</feature>
<keyword evidence="3" id="KW-0378">Hydrolase</keyword>
<evidence type="ECO:0000259" key="7">
    <source>
        <dbReference type="PROSITE" id="PS51935"/>
    </source>
</evidence>
<dbReference type="EMBL" id="CAESGF010000029">
    <property type="protein sequence ID" value="CAB4365370.1"/>
    <property type="molecule type" value="Genomic_DNA"/>
</dbReference>
<sequence>MSRPPRFRVLLSTIVLATLFGGPQIVAADGVDQAQNKVDRMLNELQDLEDRMGQLDEDYGTAQERQTQLQGDIATSQVKLGELNVKLGSVQSVMAKIALDRYTAGDTLQLSPIFSDAETFTRAEQKAALGMVAIDAGQTSADGLQALADAVAREQSSMQRMQGEAVGLIKTLEDKQAEYSTLEKEYTAKYAQAKRDLGEAKFKAALEQRAATAAAKRAKAAKAARATGTPRGGGSAPRSSPSVTINYPAPSGKAGIAIRAALSQLGVPYRFATAEPGVSFDCSGLTAWAWGQAGVSLPRVSRSQFAVLPHVPASEAQPGDLIFYYTPIGHVGLYLGSGQMVHAPQTGTTVSITVVHWNKVVGVGRPG</sequence>
<dbReference type="EMBL" id="CAFBOL010000050">
    <property type="protein sequence ID" value="CAB4996600.1"/>
    <property type="molecule type" value="Genomic_DNA"/>
</dbReference>
<proteinExistence type="inferred from homology"/>
<evidence type="ECO:0000313" key="12">
    <source>
        <dbReference type="EMBL" id="CAB4996600.1"/>
    </source>
</evidence>
<comment type="similarity">
    <text evidence="1">Belongs to the peptidase C40 family.</text>
</comment>
<name>A0A6J7KD25_9ZZZZ</name>
<evidence type="ECO:0000256" key="5">
    <source>
        <dbReference type="SAM" id="Coils"/>
    </source>
</evidence>
<dbReference type="EMBL" id="CAEZYF010000024">
    <property type="protein sequence ID" value="CAB4739837.1"/>
    <property type="molecule type" value="Genomic_DNA"/>
</dbReference>
<feature type="domain" description="NlpC/P60" evidence="7">
    <location>
        <begin position="251"/>
        <end position="367"/>
    </location>
</feature>
<evidence type="ECO:0000313" key="8">
    <source>
        <dbReference type="EMBL" id="CAB4365370.1"/>
    </source>
</evidence>
<evidence type="ECO:0000313" key="9">
    <source>
        <dbReference type="EMBL" id="CAB4739837.1"/>
    </source>
</evidence>
<dbReference type="PROSITE" id="PS51935">
    <property type="entry name" value="NLPC_P60"/>
    <property type="match status" value="1"/>
</dbReference>
<keyword evidence="2" id="KW-0645">Protease</keyword>
<dbReference type="SUPFAM" id="SSF54001">
    <property type="entry name" value="Cysteine proteinases"/>
    <property type="match status" value="1"/>
</dbReference>
<keyword evidence="5" id="KW-0175">Coiled coil</keyword>
<reference evidence="11" key="1">
    <citation type="submission" date="2020-05" db="EMBL/GenBank/DDBJ databases">
        <authorList>
            <person name="Chiriac C."/>
            <person name="Salcher M."/>
            <person name="Ghai R."/>
            <person name="Kavagutti S V."/>
        </authorList>
    </citation>
    <scope>NUCLEOTIDE SEQUENCE</scope>
</reference>
<dbReference type="AlphaFoldDB" id="A0A6J7KD25"/>
<dbReference type="EMBL" id="CAFBMT010000027">
    <property type="protein sequence ID" value="CAB4953960.1"/>
    <property type="molecule type" value="Genomic_DNA"/>
</dbReference>
<dbReference type="GO" id="GO:0008234">
    <property type="term" value="F:cysteine-type peptidase activity"/>
    <property type="evidence" value="ECO:0007669"/>
    <property type="project" value="UniProtKB-KW"/>
</dbReference>
<evidence type="ECO:0000256" key="6">
    <source>
        <dbReference type="SAM" id="MobiDB-lite"/>
    </source>
</evidence>
<evidence type="ECO:0000256" key="2">
    <source>
        <dbReference type="ARBA" id="ARBA00022670"/>
    </source>
</evidence>
<gene>
    <name evidence="9" type="ORF">UFOPK2656_02810</name>
    <name evidence="10" type="ORF">UFOPK3099_02263</name>
    <name evidence="11" type="ORF">UFOPK3651_03047</name>
    <name evidence="12" type="ORF">UFOPK3931_01838</name>
    <name evidence="8" type="ORF">UFOPK4189_03116</name>
</gene>
<dbReference type="InterPro" id="IPR051794">
    <property type="entry name" value="PG_Endopeptidase_C40"/>
</dbReference>
<dbReference type="InterPro" id="IPR038765">
    <property type="entry name" value="Papain-like_cys_pep_sf"/>
</dbReference>
<dbReference type="EMBL" id="CAFAAV010000213">
    <property type="protein sequence ID" value="CAB4832812.1"/>
    <property type="molecule type" value="Genomic_DNA"/>
</dbReference>
<evidence type="ECO:0000256" key="4">
    <source>
        <dbReference type="ARBA" id="ARBA00022807"/>
    </source>
</evidence>
<keyword evidence="4" id="KW-0788">Thiol protease</keyword>
<evidence type="ECO:0000256" key="1">
    <source>
        <dbReference type="ARBA" id="ARBA00007074"/>
    </source>
</evidence>
<dbReference type="PANTHER" id="PTHR47359:SF3">
    <property type="entry name" value="NLP_P60 DOMAIN-CONTAINING PROTEIN-RELATED"/>
    <property type="match status" value="1"/>
</dbReference>
<protein>
    <submittedName>
        <fullName evidence="11">Unannotated protein</fullName>
    </submittedName>
</protein>
<dbReference type="PANTHER" id="PTHR47359">
    <property type="entry name" value="PEPTIDOGLYCAN DL-ENDOPEPTIDASE CWLO"/>
    <property type="match status" value="1"/>
</dbReference>
<feature type="coiled-coil region" evidence="5">
    <location>
        <begin position="31"/>
        <end position="65"/>
    </location>
</feature>
<dbReference type="Gene3D" id="3.90.1720.10">
    <property type="entry name" value="endopeptidase domain like (from Nostoc punctiforme)"/>
    <property type="match status" value="1"/>
</dbReference>
<accession>A0A6J7KD25</accession>
<dbReference type="GO" id="GO:0006508">
    <property type="term" value="P:proteolysis"/>
    <property type="evidence" value="ECO:0007669"/>
    <property type="project" value="UniProtKB-KW"/>
</dbReference>
<evidence type="ECO:0000313" key="10">
    <source>
        <dbReference type="EMBL" id="CAB4832812.1"/>
    </source>
</evidence>
<feature type="region of interest" description="Disordered" evidence="6">
    <location>
        <begin position="217"/>
        <end position="246"/>
    </location>
</feature>
<organism evidence="11">
    <name type="scientific">freshwater metagenome</name>
    <dbReference type="NCBI Taxonomy" id="449393"/>
    <lineage>
        <taxon>unclassified sequences</taxon>
        <taxon>metagenomes</taxon>
        <taxon>ecological metagenomes</taxon>
    </lineage>
</organism>
<evidence type="ECO:0000256" key="3">
    <source>
        <dbReference type="ARBA" id="ARBA00022801"/>
    </source>
</evidence>
<dbReference type="InterPro" id="IPR000064">
    <property type="entry name" value="NLP_P60_dom"/>
</dbReference>
<dbReference type="Pfam" id="PF00877">
    <property type="entry name" value="NLPC_P60"/>
    <property type="match status" value="1"/>
</dbReference>
<evidence type="ECO:0000313" key="11">
    <source>
        <dbReference type="EMBL" id="CAB4953960.1"/>
    </source>
</evidence>